<organism evidence="2 3">
    <name type="scientific">Luteimonas marina</name>
    <dbReference type="NCBI Taxonomy" id="488485"/>
    <lineage>
        <taxon>Bacteria</taxon>
        <taxon>Pseudomonadati</taxon>
        <taxon>Pseudomonadota</taxon>
        <taxon>Gammaproteobacteria</taxon>
        <taxon>Lysobacterales</taxon>
        <taxon>Lysobacteraceae</taxon>
        <taxon>Luteimonas</taxon>
    </lineage>
</organism>
<accession>A0A5C5U271</accession>
<dbReference type="GO" id="GO:0008168">
    <property type="term" value="F:methyltransferase activity"/>
    <property type="evidence" value="ECO:0007669"/>
    <property type="project" value="UniProtKB-KW"/>
</dbReference>
<dbReference type="SUPFAM" id="SSF53335">
    <property type="entry name" value="S-adenosyl-L-methionine-dependent methyltransferases"/>
    <property type="match status" value="1"/>
</dbReference>
<protein>
    <submittedName>
        <fullName evidence="2">Class I SAM-dependent methyltransferase</fullName>
    </submittedName>
</protein>
<evidence type="ECO:0000313" key="3">
    <source>
        <dbReference type="Proteomes" id="UP000319980"/>
    </source>
</evidence>
<dbReference type="GO" id="GO:0032259">
    <property type="term" value="P:methylation"/>
    <property type="evidence" value="ECO:0007669"/>
    <property type="project" value="UniProtKB-KW"/>
</dbReference>
<keyword evidence="3" id="KW-1185">Reference proteome</keyword>
<dbReference type="AlphaFoldDB" id="A0A5C5U271"/>
<dbReference type="PANTHER" id="PTHR43861">
    <property type="entry name" value="TRANS-ACONITATE 2-METHYLTRANSFERASE-RELATED"/>
    <property type="match status" value="1"/>
</dbReference>
<reference evidence="2 3" key="1">
    <citation type="journal article" date="2008" name="Int. J. Syst. Evol. Microbiol.">
        <title>Luteimonas marina sp. nov., isolated from seawater.</title>
        <authorList>
            <person name="Baik K.S."/>
            <person name="Park S.C."/>
            <person name="Kim M.S."/>
            <person name="Kim E.M."/>
            <person name="Park C."/>
            <person name="Chun J."/>
            <person name="Seong C.N."/>
        </authorList>
    </citation>
    <scope>NUCLEOTIDE SEQUENCE [LARGE SCALE GENOMIC DNA]</scope>
    <source>
        <strain evidence="2 3">FR1330</strain>
    </source>
</reference>
<dbReference type="InterPro" id="IPR029063">
    <property type="entry name" value="SAM-dependent_MTases_sf"/>
</dbReference>
<keyword evidence="2" id="KW-0489">Methyltransferase</keyword>
<sequence length="319" mass="34308">MATADAVTLSACPVCAGERLDSVQTPGRWIGPEVFEPLRGRIGMMSCRDCGLDFVNPRPSSERLGAFYDGSTYDCHETAGSSSAGQTADFLLSRIEPWLPASAPRSVLDYGAGGGGFLLHMRERGWEARGFEPGRRGREACLVVGLDVTGNPDELPAGEFGLVTLHHVFEHLESPDEALSIVRRVLAPEGRLFIEVPNQASLRARLALPSLSSRTRVDERYRAYPIHLAYYNASTLERVLANSGWTVETSFTVGMGLDEYLVAGEVQAAPSSASATPAARAPGVAAGAAVKQRRLRHRVRDAYLAMGLGENLAVIARPS</sequence>
<dbReference type="Pfam" id="PF13489">
    <property type="entry name" value="Methyltransf_23"/>
    <property type="match status" value="1"/>
</dbReference>
<dbReference type="Gene3D" id="3.40.50.150">
    <property type="entry name" value="Vaccinia Virus protein VP39"/>
    <property type="match status" value="1"/>
</dbReference>
<comment type="caution">
    <text evidence="2">The sequence shown here is derived from an EMBL/GenBank/DDBJ whole genome shotgun (WGS) entry which is preliminary data.</text>
</comment>
<dbReference type="Proteomes" id="UP000319980">
    <property type="component" value="Unassembled WGS sequence"/>
</dbReference>
<name>A0A5C5U271_9GAMM</name>
<dbReference type="PANTHER" id="PTHR43861:SF3">
    <property type="entry name" value="PUTATIVE (AFU_ORTHOLOGUE AFUA_2G14390)-RELATED"/>
    <property type="match status" value="1"/>
</dbReference>
<proteinExistence type="predicted"/>
<gene>
    <name evidence="2" type="ORF">FQY83_09225</name>
</gene>
<dbReference type="CDD" id="cd02440">
    <property type="entry name" value="AdoMet_MTases"/>
    <property type="match status" value="1"/>
</dbReference>
<keyword evidence="1 2" id="KW-0808">Transferase</keyword>
<dbReference type="EMBL" id="VOHK01000004">
    <property type="protein sequence ID" value="TWT19939.1"/>
    <property type="molecule type" value="Genomic_DNA"/>
</dbReference>
<evidence type="ECO:0000256" key="1">
    <source>
        <dbReference type="ARBA" id="ARBA00022679"/>
    </source>
</evidence>
<evidence type="ECO:0000313" key="2">
    <source>
        <dbReference type="EMBL" id="TWT19939.1"/>
    </source>
</evidence>